<evidence type="ECO:0000313" key="7">
    <source>
        <dbReference type="EMBL" id="MFK4753303.1"/>
    </source>
</evidence>
<dbReference type="PANTHER" id="PTHR11958">
    <property type="entry name" value="SODIUM/DICARBOXYLATE SYMPORTER-RELATED"/>
    <property type="match status" value="1"/>
</dbReference>
<dbReference type="InterPro" id="IPR036458">
    <property type="entry name" value="Na:dicarbo_symporter_sf"/>
</dbReference>
<dbReference type="Gene3D" id="1.10.3860.10">
    <property type="entry name" value="Sodium:dicarboxylate symporter"/>
    <property type="match status" value="1"/>
</dbReference>
<evidence type="ECO:0000256" key="5">
    <source>
        <dbReference type="ARBA" id="ARBA00023136"/>
    </source>
</evidence>
<evidence type="ECO:0000313" key="8">
    <source>
        <dbReference type="Proteomes" id="UP001620597"/>
    </source>
</evidence>
<evidence type="ECO:0000256" key="4">
    <source>
        <dbReference type="ARBA" id="ARBA00022989"/>
    </source>
</evidence>
<feature type="transmembrane region" description="Helical" evidence="6">
    <location>
        <begin position="363"/>
        <end position="384"/>
    </location>
</feature>
<dbReference type="PRINTS" id="PR00173">
    <property type="entry name" value="EDTRNSPORT"/>
</dbReference>
<evidence type="ECO:0000256" key="2">
    <source>
        <dbReference type="ARBA" id="ARBA00022448"/>
    </source>
</evidence>
<evidence type="ECO:0000256" key="6">
    <source>
        <dbReference type="SAM" id="Phobius"/>
    </source>
</evidence>
<dbReference type="Proteomes" id="UP001620597">
    <property type="component" value="Unassembled WGS sequence"/>
</dbReference>
<keyword evidence="3 6" id="KW-0812">Transmembrane</keyword>
<evidence type="ECO:0000256" key="3">
    <source>
        <dbReference type="ARBA" id="ARBA00022692"/>
    </source>
</evidence>
<proteinExistence type="predicted"/>
<feature type="transmembrane region" description="Helical" evidence="6">
    <location>
        <begin position="324"/>
        <end position="351"/>
    </location>
</feature>
<feature type="transmembrane region" description="Helical" evidence="6">
    <location>
        <begin position="152"/>
        <end position="175"/>
    </location>
</feature>
<feature type="transmembrane region" description="Helical" evidence="6">
    <location>
        <begin position="187"/>
        <end position="212"/>
    </location>
</feature>
<dbReference type="RefSeq" id="WP_416206358.1">
    <property type="nucleotide sequence ID" value="NZ_JBBKTX010000015.1"/>
</dbReference>
<dbReference type="PANTHER" id="PTHR11958:SF63">
    <property type="entry name" value="AMINO ACID TRANSPORTER"/>
    <property type="match status" value="1"/>
</dbReference>
<name>A0ABW8NK02_9GAMM</name>
<comment type="subcellular location">
    <subcellularLocation>
        <location evidence="1">Membrane</location>
        <topology evidence="1">Multi-pass membrane protein</topology>
    </subcellularLocation>
</comment>
<gene>
    <name evidence="7" type="ORF">WG929_12885</name>
</gene>
<sequence>MSKQPFLWPSLNIQILIGAIAGLLLGYWLNGMDADSEIKTRTLYVVSLLGGLFIDLLKMILIPLIFTSIVVGIANLQSHQQGSRVWRYTLGFFVLSMVFAMVLALVVTDWIKPGSGMQLTMFADSMQNVEAQRLSASEFLAQFLHSLFMNPIAALADGKILPVVVFAVLLGIALVKSGEQKMKVLIVLQELLALLMRMIEWIMLLAPLGVFALLTKLMATQDLRLLATMGEFITLVFTITLIHGAVILPGLLWIFTRKSPLWLWRGARPALITAFATSSSAATLPVSLRCSEEQLGVSKDVAGFVLPIGATMNMDGTALYEASAALFIAYLAGIDLTVGQQIIVMLTAMIASMGAPGIPSAGMVTMVMVLQSVGLPAEAIAILLPIDRILDTIRTAVNVEGDIVASIVVDQALGNTNTNTNTNRQ</sequence>
<feature type="transmembrane region" description="Helical" evidence="6">
    <location>
        <begin position="232"/>
        <end position="255"/>
    </location>
</feature>
<feature type="transmembrane region" description="Helical" evidence="6">
    <location>
        <begin position="88"/>
        <end position="111"/>
    </location>
</feature>
<evidence type="ECO:0000256" key="1">
    <source>
        <dbReference type="ARBA" id="ARBA00004141"/>
    </source>
</evidence>
<dbReference type="EMBL" id="JBBKTX010000015">
    <property type="protein sequence ID" value="MFK4753303.1"/>
    <property type="molecule type" value="Genomic_DNA"/>
</dbReference>
<keyword evidence="8" id="KW-1185">Reference proteome</keyword>
<dbReference type="InterPro" id="IPR001991">
    <property type="entry name" value="Na-dicarboxylate_symporter"/>
</dbReference>
<keyword evidence="4 6" id="KW-1133">Transmembrane helix</keyword>
<feature type="transmembrane region" description="Helical" evidence="6">
    <location>
        <begin position="49"/>
        <end position="76"/>
    </location>
</feature>
<keyword evidence="5 6" id="KW-0472">Membrane</keyword>
<protein>
    <submittedName>
        <fullName evidence="7">Dicarboxylate/amino acid:cation symporter</fullName>
    </submittedName>
</protein>
<feature type="transmembrane region" description="Helical" evidence="6">
    <location>
        <begin position="7"/>
        <end position="29"/>
    </location>
</feature>
<reference evidence="7 8" key="1">
    <citation type="submission" date="2024-03" db="EMBL/GenBank/DDBJ databases">
        <title>High-quality draft genome sequence of Oceanobacter sp. wDCs-4.</title>
        <authorList>
            <person name="Dong C."/>
        </authorList>
    </citation>
    <scope>NUCLEOTIDE SEQUENCE [LARGE SCALE GENOMIC DNA]</scope>
    <source>
        <strain evidence="8">wDCs-4</strain>
    </source>
</reference>
<dbReference type="Pfam" id="PF00375">
    <property type="entry name" value="SDF"/>
    <property type="match status" value="1"/>
</dbReference>
<organism evidence="7 8">
    <name type="scientific">Oceanobacter antarcticus</name>
    <dbReference type="NCBI Taxonomy" id="3133425"/>
    <lineage>
        <taxon>Bacteria</taxon>
        <taxon>Pseudomonadati</taxon>
        <taxon>Pseudomonadota</taxon>
        <taxon>Gammaproteobacteria</taxon>
        <taxon>Oceanospirillales</taxon>
        <taxon>Oceanospirillaceae</taxon>
        <taxon>Oceanobacter</taxon>
    </lineage>
</organism>
<accession>A0ABW8NK02</accession>
<dbReference type="SUPFAM" id="SSF118215">
    <property type="entry name" value="Proton glutamate symport protein"/>
    <property type="match status" value="1"/>
</dbReference>
<dbReference type="InterPro" id="IPR050746">
    <property type="entry name" value="DAACS"/>
</dbReference>
<keyword evidence="2" id="KW-0813">Transport</keyword>
<comment type="caution">
    <text evidence="7">The sequence shown here is derived from an EMBL/GenBank/DDBJ whole genome shotgun (WGS) entry which is preliminary data.</text>
</comment>